<protein>
    <submittedName>
        <fullName evidence="2">Uncharacterized protein</fullName>
    </submittedName>
</protein>
<sequence length="146" mass="15329">MSCSRQQLKKAARGHSKLVAAIVAAKLEDRLQRSVGRTGRGLACAWPDLATEAALNARRAVLARGGSGAGPRGSSVARVAGPDGRRRGLSPSAQALSRAVSNRRARDGPAFHVRERKRFLPRRGSNVTAAAPLRGRGAHAEVRAGP</sequence>
<evidence type="ECO:0000313" key="2">
    <source>
        <dbReference type="EMBL" id="KAJ1194546.1"/>
    </source>
</evidence>
<dbReference type="AlphaFoldDB" id="A0AAV7V1S4"/>
<feature type="region of interest" description="Disordered" evidence="1">
    <location>
        <begin position="64"/>
        <end position="146"/>
    </location>
</feature>
<gene>
    <name evidence="2" type="ORF">NDU88_003834</name>
</gene>
<comment type="caution">
    <text evidence="2">The sequence shown here is derived from an EMBL/GenBank/DDBJ whole genome shotgun (WGS) entry which is preliminary data.</text>
</comment>
<evidence type="ECO:0000313" key="3">
    <source>
        <dbReference type="Proteomes" id="UP001066276"/>
    </source>
</evidence>
<dbReference type="EMBL" id="JANPWB010000004">
    <property type="protein sequence ID" value="KAJ1194546.1"/>
    <property type="molecule type" value="Genomic_DNA"/>
</dbReference>
<accession>A0AAV7V1S4</accession>
<keyword evidence="3" id="KW-1185">Reference proteome</keyword>
<name>A0AAV7V1S4_PLEWA</name>
<organism evidence="2 3">
    <name type="scientific">Pleurodeles waltl</name>
    <name type="common">Iberian ribbed newt</name>
    <dbReference type="NCBI Taxonomy" id="8319"/>
    <lineage>
        <taxon>Eukaryota</taxon>
        <taxon>Metazoa</taxon>
        <taxon>Chordata</taxon>
        <taxon>Craniata</taxon>
        <taxon>Vertebrata</taxon>
        <taxon>Euteleostomi</taxon>
        <taxon>Amphibia</taxon>
        <taxon>Batrachia</taxon>
        <taxon>Caudata</taxon>
        <taxon>Salamandroidea</taxon>
        <taxon>Salamandridae</taxon>
        <taxon>Pleurodelinae</taxon>
        <taxon>Pleurodeles</taxon>
    </lineage>
</organism>
<feature type="compositionally biased region" description="Basic and acidic residues" evidence="1">
    <location>
        <begin position="104"/>
        <end position="113"/>
    </location>
</feature>
<reference evidence="2" key="1">
    <citation type="journal article" date="2022" name="bioRxiv">
        <title>Sequencing and chromosome-scale assembly of the giantPleurodeles waltlgenome.</title>
        <authorList>
            <person name="Brown T."/>
            <person name="Elewa A."/>
            <person name="Iarovenko S."/>
            <person name="Subramanian E."/>
            <person name="Araus A.J."/>
            <person name="Petzold A."/>
            <person name="Susuki M."/>
            <person name="Suzuki K.-i.T."/>
            <person name="Hayashi T."/>
            <person name="Toyoda A."/>
            <person name="Oliveira C."/>
            <person name="Osipova E."/>
            <person name="Leigh N.D."/>
            <person name="Simon A."/>
            <person name="Yun M.H."/>
        </authorList>
    </citation>
    <scope>NUCLEOTIDE SEQUENCE</scope>
    <source>
        <strain evidence="2">20211129_DDA</strain>
        <tissue evidence="2">Liver</tissue>
    </source>
</reference>
<proteinExistence type="predicted"/>
<dbReference type="Proteomes" id="UP001066276">
    <property type="component" value="Chromosome 2_2"/>
</dbReference>
<evidence type="ECO:0000256" key="1">
    <source>
        <dbReference type="SAM" id="MobiDB-lite"/>
    </source>
</evidence>